<dbReference type="RefSeq" id="WP_118357547.1">
    <property type="nucleotide sequence ID" value="NZ_QSAT01000028.1"/>
</dbReference>
<gene>
    <name evidence="2" type="ORF">DWV56_08760</name>
</gene>
<reference evidence="2 3" key="1">
    <citation type="submission" date="2018-08" db="EMBL/GenBank/DDBJ databases">
        <title>A genome reference for cultivated species of the human gut microbiota.</title>
        <authorList>
            <person name="Zou Y."/>
            <person name="Xue W."/>
            <person name="Luo G."/>
        </authorList>
    </citation>
    <scope>NUCLEOTIDE SEQUENCE [LARGE SCALE GENOMIC DNA]</scope>
    <source>
        <strain evidence="2 3">AF10-31</strain>
    </source>
</reference>
<evidence type="ECO:0000313" key="3">
    <source>
        <dbReference type="Proteomes" id="UP000284651"/>
    </source>
</evidence>
<proteinExistence type="predicted"/>
<sequence>MMKSFDLEFERFLMGQNLLLELFKVETYLEMTFFDDLFEYVPLSSPRFDGTPMTSHSNDEPLLKGLEDYDKKKIR</sequence>
<protein>
    <submittedName>
        <fullName evidence="2">Uncharacterized protein</fullName>
    </submittedName>
</protein>
<evidence type="ECO:0000256" key="1">
    <source>
        <dbReference type="SAM" id="MobiDB-lite"/>
    </source>
</evidence>
<comment type="caution">
    <text evidence="2">The sequence shown here is derived from an EMBL/GenBank/DDBJ whole genome shotgun (WGS) entry which is preliminary data.</text>
</comment>
<dbReference type="Proteomes" id="UP000284651">
    <property type="component" value="Unassembled WGS sequence"/>
</dbReference>
<name>A0A413CSP6_9FIRM</name>
<organism evidence="2 3">
    <name type="scientific">Holdemanella biformis</name>
    <dbReference type="NCBI Taxonomy" id="1735"/>
    <lineage>
        <taxon>Bacteria</taxon>
        <taxon>Bacillati</taxon>
        <taxon>Bacillota</taxon>
        <taxon>Erysipelotrichia</taxon>
        <taxon>Erysipelotrichales</taxon>
        <taxon>Erysipelotrichaceae</taxon>
        <taxon>Holdemanella</taxon>
    </lineage>
</organism>
<feature type="region of interest" description="Disordered" evidence="1">
    <location>
        <begin position="46"/>
        <end position="75"/>
    </location>
</feature>
<feature type="compositionally biased region" description="Basic and acidic residues" evidence="1">
    <location>
        <begin position="57"/>
        <end position="75"/>
    </location>
</feature>
<evidence type="ECO:0000313" key="2">
    <source>
        <dbReference type="EMBL" id="RGW74045.1"/>
    </source>
</evidence>
<accession>A0A413CSP6</accession>
<dbReference type="AlphaFoldDB" id="A0A413CSP6"/>
<dbReference type="EMBL" id="QSAT01000028">
    <property type="protein sequence ID" value="RGW74045.1"/>
    <property type="molecule type" value="Genomic_DNA"/>
</dbReference>